<evidence type="ECO:0000259" key="3">
    <source>
        <dbReference type="PROSITE" id="PS50977"/>
    </source>
</evidence>
<dbReference type="Pfam" id="PF00440">
    <property type="entry name" value="TetR_N"/>
    <property type="match status" value="1"/>
</dbReference>
<dbReference type="InterPro" id="IPR054422">
    <property type="entry name" value="TetR-like_HI_0893_C"/>
</dbReference>
<protein>
    <submittedName>
        <fullName evidence="4">TetR/AcrR family transcriptional regulator</fullName>
    </submittedName>
</protein>
<dbReference type="EMBL" id="BAABIQ010000008">
    <property type="protein sequence ID" value="GAA4787691.1"/>
    <property type="molecule type" value="Genomic_DNA"/>
</dbReference>
<evidence type="ECO:0000256" key="2">
    <source>
        <dbReference type="PROSITE-ProRule" id="PRU00335"/>
    </source>
</evidence>
<dbReference type="SUPFAM" id="SSF48498">
    <property type="entry name" value="Tetracyclin repressor-like, C-terminal domain"/>
    <property type="match status" value="1"/>
</dbReference>
<evidence type="ECO:0000313" key="4">
    <source>
        <dbReference type="EMBL" id="GAA4787691.1"/>
    </source>
</evidence>
<dbReference type="PRINTS" id="PR00455">
    <property type="entry name" value="HTHTETR"/>
</dbReference>
<feature type="DNA-binding region" description="H-T-H motif" evidence="2">
    <location>
        <begin position="34"/>
        <end position="53"/>
    </location>
</feature>
<dbReference type="PANTHER" id="PTHR43479:SF11">
    <property type="entry name" value="ACREF_ENVCD OPERON REPRESSOR-RELATED"/>
    <property type="match status" value="1"/>
</dbReference>
<evidence type="ECO:0000313" key="5">
    <source>
        <dbReference type="Proteomes" id="UP001501411"/>
    </source>
</evidence>
<feature type="domain" description="HTH tetR-type" evidence="3">
    <location>
        <begin position="11"/>
        <end position="71"/>
    </location>
</feature>
<dbReference type="RefSeq" id="WP_345231112.1">
    <property type="nucleotide sequence ID" value="NZ_BAABIQ010000008.1"/>
</dbReference>
<accession>A0ABP9AYZ3</accession>
<comment type="caution">
    <text evidence="4">The sequence shown here is derived from an EMBL/GenBank/DDBJ whole genome shotgun (WGS) entry which is preliminary data.</text>
</comment>
<dbReference type="Proteomes" id="UP001501411">
    <property type="component" value="Unassembled WGS sequence"/>
</dbReference>
<name>A0ABP9AYZ3_9SPHI</name>
<dbReference type="InterPro" id="IPR036271">
    <property type="entry name" value="Tet_transcr_reg_TetR-rel_C_sf"/>
</dbReference>
<proteinExistence type="predicted"/>
<dbReference type="SUPFAM" id="SSF46689">
    <property type="entry name" value="Homeodomain-like"/>
    <property type="match status" value="1"/>
</dbReference>
<keyword evidence="5" id="KW-1185">Reference proteome</keyword>
<keyword evidence="1 2" id="KW-0238">DNA-binding</keyword>
<dbReference type="InterPro" id="IPR001647">
    <property type="entry name" value="HTH_TetR"/>
</dbReference>
<reference evidence="5" key="1">
    <citation type="journal article" date="2019" name="Int. J. Syst. Evol. Microbiol.">
        <title>The Global Catalogue of Microorganisms (GCM) 10K type strain sequencing project: providing services to taxonomists for standard genome sequencing and annotation.</title>
        <authorList>
            <consortium name="The Broad Institute Genomics Platform"/>
            <consortium name="The Broad Institute Genome Sequencing Center for Infectious Disease"/>
            <person name="Wu L."/>
            <person name="Ma J."/>
        </authorList>
    </citation>
    <scope>NUCLEOTIDE SEQUENCE [LARGE SCALE GENOMIC DNA]</scope>
    <source>
        <strain evidence="5">JCM 18200</strain>
    </source>
</reference>
<evidence type="ECO:0000256" key="1">
    <source>
        <dbReference type="ARBA" id="ARBA00023125"/>
    </source>
</evidence>
<dbReference type="PROSITE" id="PS50977">
    <property type="entry name" value="HTH_TETR_2"/>
    <property type="match status" value="1"/>
</dbReference>
<organism evidence="4 5">
    <name type="scientific">Olivibacter ginsenosidimutans</name>
    <dbReference type="NCBI Taxonomy" id="1176537"/>
    <lineage>
        <taxon>Bacteria</taxon>
        <taxon>Pseudomonadati</taxon>
        <taxon>Bacteroidota</taxon>
        <taxon>Sphingobacteriia</taxon>
        <taxon>Sphingobacteriales</taxon>
        <taxon>Sphingobacteriaceae</taxon>
        <taxon>Olivibacter</taxon>
    </lineage>
</organism>
<dbReference type="Pfam" id="PF22604">
    <property type="entry name" value="TetR_HI_0893_C"/>
    <property type="match status" value="1"/>
</dbReference>
<dbReference type="Gene3D" id="1.10.357.10">
    <property type="entry name" value="Tetracycline Repressor, domain 2"/>
    <property type="match status" value="1"/>
</dbReference>
<dbReference type="PANTHER" id="PTHR43479">
    <property type="entry name" value="ACREF/ENVCD OPERON REPRESSOR-RELATED"/>
    <property type="match status" value="1"/>
</dbReference>
<dbReference type="InterPro" id="IPR009057">
    <property type="entry name" value="Homeodomain-like_sf"/>
</dbReference>
<gene>
    <name evidence="4" type="ORF">GCM10023231_14780</name>
</gene>
<sequence length="199" mass="23462">MNVQLEVENNQEKKRIILENMLDLIDEHGLMGVPMSLLAKRAGIAAGTIYHYFDSKDTMIMELFEYVRKTISDQIFKIKDLTSTRYEVGFKCIWINLYHYFTQNPKVLSFMEQFFSSPFQRMIHSDQNKLYEDHFKGFFQRAIRDQYIKPYDINIIACLYMGGLISAAKQHNNGFHTFTEEKLADMADILWEGLRSRSN</sequence>
<dbReference type="InterPro" id="IPR050624">
    <property type="entry name" value="HTH-type_Tx_Regulator"/>
</dbReference>